<comment type="caution">
    <text evidence="1">The sequence shown here is derived from an EMBL/GenBank/DDBJ whole genome shotgun (WGS) entry which is preliminary data.</text>
</comment>
<accession>A0A5R8KIC4</accession>
<evidence type="ECO:0000313" key="1">
    <source>
        <dbReference type="EMBL" id="TLD71725.1"/>
    </source>
</evidence>
<reference evidence="1 2" key="1">
    <citation type="submission" date="2019-05" db="EMBL/GenBank/DDBJ databases">
        <title>Verrucobacter flavum gen. nov., sp. nov. a new member of the family Verrucomicrobiaceae.</title>
        <authorList>
            <person name="Szuroczki S."/>
            <person name="Abbaszade G."/>
            <person name="Szabo A."/>
            <person name="Felfoldi T."/>
            <person name="Schumann P."/>
            <person name="Boka K."/>
            <person name="Keki Z."/>
            <person name="Toumi M."/>
            <person name="Toth E."/>
        </authorList>
    </citation>
    <scope>NUCLEOTIDE SEQUENCE [LARGE SCALE GENOMIC DNA]</scope>
    <source>
        <strain evidence="1 2">MG-N-17</strain>
    </source>
</reference>
<evidence type="ECO:0000313" key="2">
    <source>
        <dbReference type="Proteomes" id="UP000306196"/>
    </source>
</evidence>
<dbReference type="AlphaFoldDB" id="A0A5R8KIC4"/>
<keyword evidence="2" id="KW-1185">Reference proteome</keyword>
<sequence>MTFFTPEARHYFLPGWMRLGIRQPKSAYTDAVIELLLSGGGWDVPRRYTQEQHRAIVSFLDLIRTRYADRGDEELEAVWRCWTEPEGDTEIEDSEQPVQGNTY</sequence>
<dbReference type="RefSeq" id="WP_138085319.1">
    <property type="nucleotide sequence ID" value="NZ_VAUV01000004.1"/>
</dbReference>
<gene>
    <name evidence="1" type="ORF">FEM03_06190</name>
</gene>
<organism evidence="1 2">
    <name type="scientific">Phragmitibacter flavus</name>
    <dbReference type="NCBI Taxonomy" id="2576071"/>
    <lineage>
        <taxon>Bacteria</taxon>
        <taxon>Pseudomonadati</taxon>
        <taxon>Verrucomicrobiota</taxon>
        <taxon>Verrucomicrobiia</taxon>
        <taxon>Verrucomicrobiales</taxon>
        <taxon>Verrucomicrobiaceae</taxon>
        <taxon>Phragmitibacter</taxon>
    </lineage>
</organism>
<name>A0A5R8KIC4_9BACT</name>
<protein>
    <submittedName>
        <fullName evidence="1">Uncharacterized protein</fullName>
    </submittedName>
</protein>
<dbReference type="EMBL" id="VAUV01000004">
    <property type="protein sequence ID" value="TLD71725.1"/>
    <property type="molecule type" value="Genomic_DNA"/>
</dbReference>
<dbReference type="Proteomes" id="UP000306196">
    <property type="component" value="Unassembled WGS sequence"/>
</dbReference>
<proteinExistence type="predicted"/>